<accession>A0AAU9XJ11</accession>
<evidence type="ECO:0000256" key="1">
    <source>
        <dbReference type="ARBA" id="ARBA00004370"/>
    </source>
</evidence>
<dbReference type="CDD" id="cd11304">
    <property type="entry name" value="Cadherin_repeat"/>
    <property type="match status" value="3"/>
</dbReference>
<feature type="region of interest" description="Disordered" evidence="8">
    <location>
        <begin position="585"/>
        <end position="615"/>
    </location>
</feature>
<feature type="non-terminal residue" evidence="10">
    <location>
        <position position="1"/>
    </location>
</feature>
<evidence type="ECO:0000259" key="9">
    <source>
        <dbReference type="PROSITE" id="PS50268"/>
    </source>
</evidence>
<dbReference type="PRINTS" id="PR00205">
    <property type="entry name" value="CADHERIN"/>
</dbReference>
<evidence type="ECO:0000256" key="7">
    <source>
        <dbReference type="PROSITE-ProRule" id="PRU00043"/>
    </source>
</evidence>
<gene>
    <name evidence="10" type="ORF">PMEA_00024260</name>
</gene>
<dbReference type="PROSITE" id="PS50268">
    <property type="entry name" value="CADHERIN_2"/>
    <property type="match status" value="3"/>
</dbReference>
<evidence type="ECO:0000313" key="11">
    <source>
        <dbReference type="Proteomes" id="UP001159428"/>
    </source>
</evidence>
<dbReference type="EMBL" id="CALNXJ010000045">
    <property type="protein sequence ID" value="CAH3149034.1"/>
    <property type="molecule type" value="Genomic_DNA"/>
</dbReference>
<keyword evidence="5" id="KW-1133">Transmembrane helix</keyword>
<keyword evidence="2" id="KW-0812">Transmembrane</keyword>
<sequence length="916" mass="100293">YCVTYCVGNANEACRDSKLLLSQHSYQANITHHIPPGYAVMQLALQTSSVHNISNVSFAVLTCNSLGLFVVDHLGTLRTRRNLVADEATYHFVEISVTAKDSGRSQLVELASVTVDLSGCLNPPLFEDPSFKFSVREGESGLTVGFIKAVNRHTGLSGNISYSFKNEHSKYLFDLNQISGEIKTARALDRETADFHQFTVVASLHFLNGSYNSHAEVLVTVEDINDNPPVLAKEEYTISLSLHAKPGLLLNLNASDKDIGENAEVAFEITDGNEKQLFWINSSSGDLFLVAPITFTAGDVVVLVVEARDASTTNVLRDTTLEMLKEARHLRRKRRKKRYLRGTRDHLQMEDVKHTCSGMNSAVVTSCTPRSPTELSGTFSSESQSPTISTKLRKMDSQVRLVEGCQVVVELCHMEPELLSSLQPTEQVSEIEPRAFISAPVGVDLCHMDPDPSLRFSDVYSPIGSATDVTFNRCNDLDTSLSDTWGKSVSSLTPRSLRNLWLGYESEPSAVSIRKLANEPLSSHSEDPQVSMDHSYREHDSSSTVNWLPQFYEMEPSSPLSTPASGFSDPDSLFGSVTDVTLNYGNASDTSLDETDEPPPTLSPPASRISDLDSPVGSVTDVKLNCSNASDTSFDETEFKSVSSFTPGSLRNLWRGLSCENEPWAVPTRDITKEPPPSSIKAARTSRDHGYMQADSPSNVQCSTKMFEMEASSPSAPASRFGDAELPVVKVIDPTSKYSNYLDKTSSETEIESVSSLTPESLRNLWRGLSYENKPQATLIRDSTRESSSSLFKVSQVEYPTSPSTVTSNVADLLSDSLSDVAINYPPSSCNVSLNSMSSESVFLGNLSTRSRISNRTEIGENSSRSTGASELTLLQRVLSALRALFRPYETAESTTNVQSNDRRAPSQPSHPDGTL</sequence>
<organism evidence="10 11">
    <name type="scientific">Pocillopora meandrina</name>
    <dbReference type="NCBI Taxonomy" id="46732"/>
    <lineage>
        <taxon>Eukaryota</taxon>
        <taxon>Metazoa</taxon>
        <taxon>Cnidaria</taxon>
        <taxon>Anthozoa</taxon>
        <taxon>Hexacorallia</taxon>
        <taxon>Scleractinia</taxon>
        <taxon>Astrocoeniina</taxon>
        <taxon>Pocilloporidae</taxon>
        <taxon>Pocillopora</taxon>
    </lineage>
</organism>
<dbReference type="GO" id="GO:0005886">
    <property type="term" value="C:plasma membrane"/>
    <property type="evidence" value="ECO:0007669"/>
    <property type="project" value="InterPro"/>
</dbReference>
<dbReference type="GO" id="GO:0005509">
    <property type="term" value="F:calcium ion binding"/>
    <property type="evidence" value="ECO:0007669"/>
    <property type="project" value="UniProtKB-UniRule"/>
</dbReference>
<dbReference type="InterPro" id="IPR015919">
    <property type="entry name" value="Cadherin-like_sf"/>
</dbReference>
<dbReference type="InterPro" id="IPR002126">
    <property type="entry name" value="Cadherin-like_dom"/>
</dbReference>
<evidence type="ECO:0000256" key="8">
    <source>
        <dbReference type="SAM" id="MobiDB-lite"/>
    </source>
</evidence>
<dbReference type="Pfam" id="PF00028">
    <property type="entry name" value="Cadherin"/>
    <property type="match status" value="2"/>
</dbReference>
<evidence type="ECO:0000256" key="2">
    <source>
        <dbReference type="ARBA" id="ARBA00022692"/>
    </source>
</evidence>
<name>A0AAU9XJ11_9CNID</name>
<dbReference type="Proteomes" id="UP001159428">
    <property type="component" value="Unassembled WGS sequence"/>
</dbReference>
<keyword evidence="3" id="KW-0677">Repeat</keyword>
<comment type="caution">
    <text evidence="10">The sequence shown here is derived from an EMBL/GenBank/DDBJ whole genome shotgun (WGS) entry which is preliminary data.</text>
</comment>
<feature type="region of interest" description="Disordered" evidence="8">
    <location>
        <begin position="667"/>
        <end position="697"/>
    </location>
</feature>
<keyword evidence="6" id="KW-0472">Membrane</keyword>
<dbReference type="InterPro" id="IPR020894">
    <property type="entry name" value="Cadherin_CS"/>
</dbReference>
<dbReference type="Gene3D" id="2.60.40.60">
    <property type="entry name" value="Cadherins"/>
    <property type="match status" value="3"/>
</dbReference>
<keyword evidence="11" id="KW-1185">Reference proteome</keyword>
<evidence type="ECO:0000256" key="5">
    <source>
        <dbReference type="ARBA" id="ARBA00022989"/>
    </source>
</evidence>
<dbReference type="GO" id="GO:0007156">
    <property type="term" value="P:homophilic cell adhesion via plasma membrane adhesion molecules"/>
    <property type="evidence" value="ECO:0007669"/>
    <property type="project" value="InterPro"/>
</dbReference>
<feature type="domain" description="Cadherin" evidence="9">
    <location>
        <begin position="232"/>
        <end position="309"/>
    </location>
</feature>
<dbReference type="SUPFAM" id="SSF49313">
    <property type="entry name" value="Cadherin-like"/>
    <property type="match status" value="3"/>
</dbReference>
<dbReference type="SMART" id="SM00112">
    <property type="entry name" value="CA"/>
    <property type="match status" value="2"/>
</dbReference>
<feature type="domain" description="Cadherin" evidence="9">
    <location>
        <begin position="22"/>
        <end position="126"/>
    </location>
</feature>
<reference evidence="10 11" key="1">
    <citation type="submission" date="2022-05" db="EMBL/GenBank/DDBJ databases">
        <authorList>
            <consortium name="Genoscope - CEA"/>
            <person name="William W."/>
        </authorList>
    </citation>
    <scope>NUCLEOTIDE SEQUENCE [LARGE SCALE GENOMIC DNA]</scope>
</reference>
<dbReference type="AlphaFoldDB" id="A0AAU9XJ11"/>
<protein>
    <recommendedName>
        <fullName evidence="9">Cadherin domain-containing protein</fullName>
    </recommendedName>
</protein>
<evidence type="ECO:0000313" key="10">
    <source>
        <dbReference type="EMBL" id="CAH3149034.1"/>
    </source>
</evidence>
<evidence type="ECO:0000256" key="6">
    <source>
        <dbReference type="ARBA" id="ARBA00023136"/>
    </source>
</evidence>
<comment type="subcellular location">
    <subcellularLocation>
        <location evidence="1">Membrane</location>
    </subcellularLocation>
</comment>
<keyword evidence="4 7" id="KW-0106">Calcium</keyword>
<feature type="region of interest" description="Disordered" evidence="8">
    <location>
        <begin position="891"/>
        <end position="916"/>
    </location>
</feature>
<dbReference type="PROSITE" id="PS00232">
    <property type="entry name" value="CADHERIN_1"/>
    <property type="match status" value="1"/>
</dbReference>
<proteinExistence type="predicted"/>
<evidence type="ECO:0000256" key="3">
    <source>
        <dbReference type="ARBA" id="ARBA00022737"/>
    </source>
</evidence>
<dbReference type="PANTHER" id="PTHR24026">
    <property type="entry name" value="FAT ATYPICAL CADHERIN-RELATED"/>
    <property type="match status" value="1"/>
</dbReference>
<evidence type="ECO:0000256" key="4">
    <source>
        <dbReference type="ARBA" id="ARBA00022837"/>
    </source>
</evidence>
<feature type="region of interest" description="Disordered" evidence="8">
    <location>
        <begin position="518"/>
        <end position="538"/>
    </location>
</feature>
<feature type="domain" description="Cadherin" evidence="9">
    <location>
        <begin position="127"/>
        <end position="231"/>
    </location>
</feature>
<dbReference type="PANTHER" id="PTHR24026:SF133">
    <property type="entry name" value="CADHERIN-RELATED FAMILY MEMBER 2"/>
    <property type="match status" value="1"/>
</dbReference>